<accession>A0ABR4F1L6</accession>
<organism evidence="2 3">
    <name type="scientific">Diaporthe vaccinii</name>
    <dbReference type="NCBI Taxonomy" id="105482"/>
    <lineage>
        <taxon>Eukaryota</taxon>
        <taxon>Fungi</taxon>
        <taxon>Dikarya</taxon>
        <taxon>Ascomycota</taxon>
        <taxon>Pezizomycotina</taxon>
        <taxon>Sordariomycetes</taxon>
        <taxon>Sordariomycetidae</taxon>
        <taxon>Diaporthales</taxon>
        <taxon>Diaporthaceae</taxon>
        <taxon>Diaporthe</taxon>
        <taxon>Diaporthe eres species complex</taxon>
    </lineage>
</organism>
<dbReference type="Proteomes" id="UP001600888">
    <property type="component" value="Unassembled WGS sequence"/>
</dbReference>
<protein>
    <recommendedName>
        <fullName evidence="1">Luciferase domain-containing protein</fullName>
    </recommendedName>
</protein>
<dbReference type="InterPro" id="IPR040841">
    <property type="entry name" value="Luciferase_dom"/>
</dbReference>
<proteinExistence type="predicted"/>
<dbReference type="InterPro" id="IPR048273">
    <property type="entry name" value="Luciferase"/>
</dbReference>
<dbReference type="PANTHER" id="PTHR38695">
    <property type="entry name" value="AMINO ACID PERMEASE_ SLC12A DOMAIN-CONTAINING PROTEIN"/>
    <property type="match status" value="1"/>
</dbReference>
<sequence>MEAVKDMVSYLRARPLLTTSAVLFLGGAVIAYRDYLAYISLGPHGLPDTFWGWYTQLRMSLQSRKDTAIPAPYDLETVAGPHDRESFLPKTAASGLSWRPGNKVPQVPGFVAPQRQTSDIASPEMKKAMFAYLDALVAANDKALQTQTSVLEGPVPAMGLSEEVKERDRPEVLRSTRGEMCHIHPPDGSTHLVTSLMDQKRIIELGWGRRHRLSGGGRLPWNYTFIYAPRNDEELAVWKTIVQAGATFCCASFSGIQAADVGR</sequence>
<comment type="caution">
    <text evidence="2">The sequence shown here is derived from an EMBL/GenBank/DDBJ whole genome shotgun (WGS) entry which is preliminary data.</text>
</comment>
<name>A0ABR4F1L6_9PEZI</name>
<gene>
    <name evidence="2" type="ORF">FJTKL_03841</name>
</gene>
<evidence type="ECO:0000259" key="1">
    <source>
        <dbReference type="Pfam" id="PF17648"/>
    </source>
</evidence>
<dbReference type="PANTHER" id="PTHR38695:SF1">
    <property type="entry name" value="AMINO ACID PERMEASE_ SLC12A DOMAIN-CONTAINING PROTEIN"/>
    <property type="match status" value="1"/>
</dbReference>
<reference evidence="2 3" key="1">
    <citation type="submission" date="2024-03" db="EMBL/GenBank/DDBJ databases">
        <title>A high-quality draft genome sequence of Diaporthe vaccinii, a causative agent of upright dieback and viscid rot disease in cranberry plants.</title>
        <authorList>
            <person name="Sarrasin M."/>
            <person name="Lang B.F."/>
            <person name="Burger G."/>
        </authorList>
    </citation>
    <scope>NUCLEOTIDE SEQUENCE [LARGE SCALE GENOMIC DNA]</scope>
    <source>
        <strain evidence="2 3">IS7</strain>
    </source>
</reference>
<feature type="domain" description="Luciferase" evidence="1">
    <location>
        <begin position="177"/>
        <end position="244"/>
    </location>
</feature>
<keyword evidence="3" id="KW-1185">Reference proteome</keyword>
<evidence type="ECO:0000313" key="3">
    <source>
        <dbReference type="Proteomes" id="UP001600888"/>
    </source>
</evidence>
<dbReference type="Pfam" id="PF17648">
    <property type="entry name" value="Luciferase"/>
    <property type="match status" value="1"/>
</dbReference>
<evidence type="ECO:0000313" key="2">
    <source>
        <dbReference type="EMBL" id="KAL2288460.1"/>
    </source>
</evidence>
<dbReference type="EMBL" id="JBAWTH010000016">
    <property type="protein sequence ID" value="KAL2288460.1"/>
    <property type="molecule type" value="Genomic_DNA"/>
</dbReference>